<feature type="transmembrane region" description="Helical" evidence="7">
    <location>
        <begin position="370"/>
        <end position="388"/>
    </location>
</feature>
<dbReference type="OrthoDB" id="9770347at2"/>
<feature type="transmembrane region" description="Helical" evidence="7">
    <location>
        <begin position="162"/>
        <end position="181"/>
    </location>
</feature>
<dbReference type="PANTHER" id="PTHR30250">
    <property type="entry name" value="PST FAMILY PREDICTED COLANIC ACID TRANSPORTER"/>
    <property type="match status" value="1"/>
</dbReference>
<feature type="transmembrane region" description="Helical" evidence="7">
    <location>
        <begin position="448"/>
        <end position="469"/>
    </location>
</feature>
<comment type="caution">
    <text evidence="8">The sequence shown here is derived from an EMBL/GenBank/DDBJ whole genome shotgun (WGS) entry which is preliminary data.</text>
</comment>
<feature type="transmembrane region" description="Helical" evidence="7">
    <location>
        <begin position="26"/>
        <end position="50"/>
    </location>
</feature>
<accession>A0A101N785</accession>
<dbReference type="Pfam" id="PF13440">
    <property type="entry name" value="Polysacc_synt_3"/>
    <property type="match status" value="1"/>
</dbReference>
<dbReference type="InterPro" id="IPR050833">
    <property type="entry name" value="Poly_Biosynth_Transport"/>
</dbReference>
<evidence type="ECO:0000256" key="1">
    <source>
        <dbReference type="ARBA" id="ARBA00004651"/>
    </source>
</evidence>
<proteinExistence type="inferred from homology"/>
<feature type="transmembrane region" description="Helical" evidence="7">
    <location>
        <begin position="56"/>
        <end position="81"/>
    </location>
</feature>
<dbReference type="AlphaFoldDB" id="A0A101N785"/>
<dbReference type="PANTHER" id="PTHR30250:SF10">
    <property type="entry name" value="LIPOPOLYSACCHARIDE BIOSYNTHESIS PROTEIN WZXC"/>
    <property type="match status" value="1"/>
</dbReference>
<feature type="transmembrane region" description="Helical" evidence="7">
    <location>
        <begin position="121"/>
        <end position="141"/>
    </location>
</feature>
<feature type="transmembrane region" description="Helical" evidence="7">
    <location>
        <begin position="297"/>
        <end position="320"/>
    </location>
</feature>
<reference evidence="8 9" key="1">
    <citation type="submission" date="2015-10" db="EMBL/GenBank/DDBJ databases">
        <title>Draft genome sequence of Streptomyces pseudovenezuelae DSM 40212, type strain for the species Streptomyces pseudovenezuelae.</title>
        <authorList>
            <person name="Ruckert C."/>
            <person name="Winkler A."/>
            <person name="Kalinowski J."/>
            <person name="Kampfer P."/>
            <person name="Glaeser S."/>
        </authorList>
    </citation>
    <scope>NUCLEOTIDE SEQUENCE [LARGE SCALE GENOMIC DNA]</scope>
    <source>
        <strain evidence="8 9">DSM 40212</strain>
    </source>
</reference>
<keyword evidence="4 7" id="KW-0812">Transmembrane</keyword>
<evidence type="ECO:0000256" key="4">
    <source>
        <dbReference type="ARBA" id="ARBA00022692"/>
    </source>
</evidence>
<gene>
    <name evidence="8" type="ORF">AQI94_14965</name>
</gene>
<comment type="subcellular location">
    <subcellularLocation>
        <location evidence="1">Cell membrane</location>
        <topology evidence="1">Multi-pass membrane protein</topology>
    </subcellularLocation>
</comment>
<evidence type="ECO:0000256" key="6">
    <source>
        <dbReference type="ARBA" id="ARBA00023136"/>
    </source>
</evidence>
<dbReference type="GO" id="GO:0005886">
    <property type="term" value="C:plasma membrane"/>
    <property type="evidence" value="ECO:0007669"/>
    <property type="project" value="UniProtKB-SubCell"/>
</dbReference>
<organism evidence="8 9">
    <name type="scientific">Streptomyces pseudovenezuelae</name>
    <dbReference type="NCBI Taxonomy" id="67350"/>
    <lineage>
        <taxon>Bacteria</taxon>
        <taxon>Bacillati</taxon>
        <taxon>Actinomycetota</taxon>
        <taxon>Actinomycetes</taxon>
        <taxon>Kitasatosporales</taxon>
        <taxon>Streptomycetaceae</taxon>
        <taxon>Streptomyces</taxon>
        <taxon>Streptomyces aurantiacus group</taxon>
    </lineage>
</organism>
<evidence type="ECO:0000256" key="7">
    <source>
        <dbReference type="SAM" id="Phobius"/>
    </source>
</evidence>
<keyword evidence="6 7" id="KW-0472">Membrane</keyword>
<evidence type="ECO:0000313" key="8">
    <source>
        <dbReference type="EMBL" id="KUM87829.1"/>
    </source>
</evidence>
<feature type="transmembrane region" description="Helical" evidence="7">
    <location>
        <begin position="238"/>
        <end position="258"/>
    </location>
</feature>
<keyword evidence="3" id="KW-1003">Cell membrane</keyword>
<dbReference type="EMBL" id="LMWM01000013">
    <property type="protein sequence ID" value="KUM87829.1"/>
    <property type="molecule type" value="Genomic_DNA"/>
</dbReference>
<feature type="transmembrane region" description="Helical" evidence="7">
    <location>
        <begin position="93"/>
        <end position="115"/>
    </location>
</feature>
<evidence type="ECO:0000256" key="2">
    <source>
        <dbReference type="ARBA" id="ARBA00007430"/>
    </source>
</evidence>
<feature type="transmembrane region" description="Helical" evidence="7">
    <location>
        <begin position="423"/>
        <end position="442"/>
    </location>
</feature>
<dbReference type="RefSeq" id="WP_031059145.1">
    <property type="nucleotide sequence ID" value="NZ_KQ948146.1"/>
</dbReference>
<evidence type="ECO:0000256" key="5">
    <source>
        <dbReference type="ARBA" id="ARBA00022989"/>
    </source>
</evidence>
<feature type="transmembrane region" description="Helical" evidence="7">
    <location>
        <begin position="332"/>
        <end position="358"/>
    </location>
</feature>
<evidence type="ECO:0000256" key="3">
    <source>
        <dbReference type="ARBA" id="ARBA00022475"/>
    </source>
</evidence>
<keyword evidence="5 7" id="KW-1133">Transmembrane helix</keyword>
<dbReference type="Proteomes" id="UP000053039">
    <property type="component" value="Unassembled WGS sequence"/>
</dbReference>
<sequence length="498" mass="51675">MGAGRPRGEDEALSGSELRRRAKAGVFVVSTRGLVILLLGFAGNVVVARLLDPHDFGVVAIGMSFVLFAGLVSDGGLGAGLIRREEPPTRQELGALSALQLGVTLAMAALAAALAVPLGRVASVTAVMVASMPLVALQFPGRILLERSLRYRRLVAVEMSQVLCYQAWAIGTVAAGFGVWGLATATVVRALAGAVVMAFVCPAGLVRPLPTFRLVRPLVGFGLRFQAVNATWLLRDQVLNVCVASFGGVAQLGLWALAKRLMEVPYLILQSLWRVSFPTMSRLAADEVRTTRLVQQALDITTVGMGFVLTALAGSAPGLVPGLFGPQWRDAAAVVPGACLGLAVGGAVSVATQGYLYALGDARTVLRASLLQAVTWFAVTLPLLVPLGVASVGLGWFAGAVVEALVLGRATTRRIPVRLLRPLLAPVLVGTGSSALGWAVSVRGGGTLWSGLAGGGCSAVLFAVGMTVADRRLVRRTCGFAASSVRAALSRDREEDGG</sequence>
<protein>
    <recommendedName>
        <fullName evidence="10">Polysaccharide biosynthesis protein C-terminal domain-containing protein</fullName>
    </recommendedName>
</protein>
<feature type="transmembrane region" description="Helical" evidence="7">
    <location>
        <begin position="187"/>
        <end position="206"/>
    </location>
</feature>
<comment type="similarity">
    <text evidence="2">Belongs to the polysaccharide synthase family.</text>
</comment>
<evidence type="ECO:0008006" key="10">
    <source>
        <dbReference type="Google" id="ProtNLM"/>
    </source>
</evidence>
<name>A0A101N785_9ACTN</name>
<evidence type="ECO:0000313" key="9">
    <source>
        <dbReference type="Proteomes" id="UP000053039"/>
    </source>
</evidence>